<evidence type="ECO:0000256" key="1">
    <source>
        <dbReference type="SAM" id="Phobius"/>
    </source>
</evidence>
<gene>
    <name evidence="2" type="ORF">EQG79_27955</name>
</gene>
<feature type="transmembrane region" description="Helical" evidence="1">
    <location>
        <begin position="31"/>
        <end position="53"/>
    </location>
</feature>
<name>A0A4Q2UGW4_9BACT</name>
<keyword evidence="1" id="KW-0812">Transmembrane</keyword>
<dbReference type="EMBL" id="SBLB01000012">
    <property type="protein sequence ID" value="RYC66675.1"/>
    <property type="molecule type" value="Genomic_DNA"/>
</dbReference>
<sequence>MATSKIDYEWCDRCLTGCEKAKTELIYQYNFWIRLVAVSVIMIVVTVAFLLLALWVKTLFSLVIAVAFGVGSWRQWKQYKHEEQVFIKKGQCVETVREVMHVLLHSGKISPSEYDDLRKRVGQLPVFPALDQ</sequence>
<dbReference type="AlphaFoldDB" id="A0A4Q2UGW4"/>
<keyword evidence="1" id="KW-0472">Membrane</keyword>
<dbReference type="Proteomes" id="UP000290407">
    <property type="component" value="Unassembled WGS sequence"/>
</dbReference>
<feature type="transmembrane region" description="Helical" evidence="1">
    <location>
        <begin position="59"/>
        <end position="76"/>
    </location>
</feature>
<keyword evidence="3" id="KW-1185">Reference proteome</keyword>
<proteinExistence type="predicted"/>
<comment type="caution">
    <text evidence="2">The sequence shown here is derived from an EMBL/GenBank/DDBJ whole genome shotgun (WGS) entry which is preliminary data.</text>
</comment>
<reference evidence="2 3" key="1">
    <citation type="submission" date="2019-01" db="EMBL/GenBank/DDBJ databases">
        <title>Spirosoma flava sp. nov., a propanil-degrading bacterium isolated from herbicide-contaminated soil.</title>
        <authorList>
            <person name="Zhang L."/>
            <person name="Jiang J.-D."/>
        </authorList>
    </citation>
    <scope>NUCLEOTIDE SEQUENCE [LARGE SCALE GENOMIC DNA]</scope>
    <source>
        <strain evidence="2 3">TY50</strain>
    </source>
</reference>
<accession>A0A4Q2UGW4</accession>
<organism evidence="2 3">
    <name type="scientific">Spirosoma sordidisoli</name>
    <dbReference type="NCBI Taxonomy" id="2502893"/>
    <lineage>
        <taxon>Bacteria</taxon>
        <taxon>Pseudomonadati</taxon>
        <taxon>Bacteroidota</taxon>
        <taxon>Cytophagia</taxon>
        <taxon>Cytophagales</taxon>
        <taxon>Cytophagaceae</taxon>
        <taxon>Spirosoma</taxon>
    </lineage>
</organism>
<evidence type="ECO:0000313" key="2">
    <source>
        <dbReference type="EMBL" id="RYC66675.1"/>
    </source>
</evidence>
<evidence type="ECO:0000313" key="3">
    <source>
        <dbReference type="Proteomes" id="UP000290407"/>
    </source>
</evidence>
<keyword evidence="1" id="KW-1133">Transmembrane helix</keyword>
<protein>
    <submittedName>
        <fullName evidence="2">Uncharacterized protein</fullName>
    </submittedName>
</protein>
<dbReference type="RefSeq" id="WP_129606074.1">
    <property type="nucleotide sequence ID" value="NZ_SBLB01000012.1"/>
</dbReference>